<name>A0A915IIK3_ROMCU</name>
<protein>
    <submittedName>
        <fullName evidence="2">Uncharacterized protein</fullName>
    </submittedName>
</protein>
<sequence>MNSVMENKLRYIRWFIVEFSRGTEAVYSGDERCLQELCWNGRLPSVRFPIERFSCERIPQMSEFPIRRFQTSDR</sequence>
<reference evidence="2" key="1">
    <citation type="submission" date="2022-11" db="UniProtKB">
        <authorList>
            <consortium name="WormBaseParasite"/>
        </authorList>
    </citation>
    <scope>IDENTIFICATION</scope>
</reference>
<proteinExistence type="predicted"/>
<dbReference type="AlphaFoldDB" id="A0A915IIK3"/>
<dbReference type="Proteomes" id="UP000887565">
    <property type="component" value="Unplaced"/>
</dbReference>
<dbReference type="WBParaSite" id="nRc.2.0.1.t13644-RA">
    <property type="protein sequence ID" value="nRc.2.0.1.t13644-RA"/>
    <property type="gene ID" value="nRc.2.0.1.g13644"/>
</dbReference>
<organism evidence="1 2">
    <name type="scientific">Romanomermis culicivorax</name>
    <name type="common">Nematode worm</name>
    <dbReference type="NCBI Taxonomy" id="13658"/>
    <lineage>
        <taxon>Eukaryota</taxon>
        <taxon>Metazoa</taxon>
        <taxon>Ecdysozoa</taxon>
        <taxon>Nematoda</taxon>
        <taxon>Enoplea</taxon>
        <taxon>Dorylaimia</taxon>
        <taxon>Mermithida</taxon>
        <taxon>Mermithoidea</taxon>
        <taxon>Mermithidae</taxon>
        <taxon>Romanomermis</taxon>
    </lineage>
</organism>
<evidence type="ECO:0000313" key="2">
    <source>
        <dbReference type="WBParaSite" id="nRc.2.0.1.t13644-RA"/>
    </source>
</evidence>
<evidence type="ECO:0000313" key="1">
    <source>
        <dbReference type="Proteomes" id="UP000887565"/>
    </source>
</evidence>
<accession>A0A915IIK3</accession>
<keyword evidence="1" id="KW-1185">Reference proteome</keyword>